<feature type="signal peptide" evidence="2">
    <location>
        <begin position="1"/>
        <end position="38"/>
    </location>
</feature>
<dbReference type="SUPFAM" id="SSF52540">
    <property type="entry name" value="P-loop containing nucleoside triphosphate hydrolases"/>
    <property type="match status" value="2"/>
</dbReference>
<organism evidence="3 4">
    <name type="scientific">Pomacea canaliculata</name>
    <name type="common">Golden apple snail</name>
    <dbReference type="NCBI Taxonomy" id="400727"/>
    <lineage>
        <taxon>Eukaryota</taxon>
        <taxon>Metazoa</taxon>
        <taxon>Spiralia</taxon>
        <taxon>Lophotrochozoa</taxon>
        <taxon>Mollusca</taxon>
        <taxon>Gastropoda</taxon>
        <taxon>Caenogastropoda</taxon>
        <taxon>Architaenioglossa</taxon>
        <taxon>Ampullarioidea</taxon>
        <taxon>Ampullariidae</taxon>
        <taxon>Pomacea</taxon>
    </lineage>
</organism>
<proteinExistence type="predicted"/>
<gene>
    <name evidence="3" type="ORF">C0Q70_17568</name>
</gene>
<comment type="caution">
    <text evidence="3">The sequence shown here is derived from an EMBL/GenBank/DDBJ whole genome shotgun (WGS) entry which is preliminary data.</text>
</comment>
<feature type="compositionally biased region" description="Polar residues" evidence="1">
    <location>
        <begin position="431"/>
        <end position="443"/>
    </location>
</feature>
<dbReference type="EMBL" id="PZQS01000011">
    <property type="protein sequence ID" value="PVD21767.1"/>
    <property type="molecule type" value="Genomic_DNA"/>
</dbReference>
<evidence type="ECO:0000313" key="4">
    <source>
        <dbReference type="Proteomes" id="UP000245119"/>
    </source>
</evidence>
<evidence type="ECO:0008006" key="5">
    <source>
        <dbReference type="Google" id="ProtNLM"/>
    </source>
</evidence>
<feature type="region of interest" description="Disordered" evidence="1">
    <location>
        <begin position="429"/>
        <end position="455"/>
    </location>
</feature>
<sequence length="1252" mass="141780">MAIRSRDSCRTRFRPQSWFWTIPRVISLLFLIFLKVSANNGKTTCSMPSVERLQDTVLICHFPEDLGLAKKDFTVYHYMPYWTVGGWDNRCNIIPDRPNQANLTCYFNEDVSKTQSNITVYRHTGTDEQSTVYLLFVVSAMNRGRQDDAAQQPMLGVPMANRSKEKKPKVKLSKKGRQLMTQQFSDYLLQSVTDMFPDIMTGCFFVPPVYFNTTRYTTTKVGDQVVNIPQSSDARAVTHDKNVQRVLYCLRHWADHSRENMFVVTQLEYEDYLNGDDTFTGHTLPKATDLDKKNKTIKCFDLMIIHRQHGVVLGVVVDVDLADDSRGDEEDDTTILCCLSDAIQQLKKAEDIVSHVMSDLSQCLPVRKTLIFPHLSVSSLQRALEADVGLAEELRGMLNIKIVDKSASGVCTDSLEKISEFRFPEEVQCPATDSANNSSTNDKTSYDPMRKPPDDPIIKTIENPTVNLLDNPIRVCLCADHLSDPQNPGEIASGVLEDLQQWWSLLTPSGSDDIGMNDDLYMKVISSVWTCYHSYVSNAGDSEPIQLPKTLDQAVSLTGELFERLTLYPDMTDLLKEPRLFICGPPGTGKTTMLMLAGRSWLSEGHDVYILKTSESRFEQSLKIKSSTRPSDDGVRGQVFVYHANIHDAKSRRSAIKEIFKHSGKKQVHIIADELECDTFQRKHNLRGTEGKSRARRQFSLHARDVMILFESEVDQRKSTMLKKLSEAGIFVDLSAPSSDVIVAPSAGDSDVALAGEASRLRDGKATCSVSPVQLGQDVVLTCHFPEDLSVTKKDFTVYHYSQPNNPDAVIDCWWMKGELDCYTRPGYIYNKNIGRHLNVTVPHVQPAVMGTYACQVAGYGPNSVETCELHATANTCSVSKTNSSYQASLRCFFNEDIGKTKKDFSVYQHRANEHNLTVVLACRWENGKPKCDVGDGYLFNYQVSVYLTVDISHEVTNEPWVFSCSHSGSKPNQNIACQYYFAKDKHFEDKLPLSKTRWEITKEFQNYLEKEIHGMFPNILNTFYFVPPVYFNRTQYKTQLAADEVIYVLDSHDPPDFRQDQALQHVFHCLRHMAEQRQEQMFVLTQFRYEDYLNSPDSKYNKHKLPVPADLKEADKRTKCFDLLIFHRSLGVLVVVVKPVSGDGHDDHQKLASLVELELSEAIQQLNMANSILKHLMSDQDVHPIIRHAVIMPNLESSSLREAINTDSKVVKNLLRCLGATAEEKVEDLCLCAEHLSKPDTPWDTSVLSSR</sequence>
<evidence type="ECO:0000256" key="2">
    <source>
        <dbReference type="SAM" id="SignalP"/>
    </source>
</evidence>
<dbReference type="InterPro" id="IPR027417">
    <property type="entry name" value="P-loop_NTPase"/>
</dbReference>
<dbReference type="Proteomes" id="UP000245119">
    <property type="component" value="Linkage Group LG11"/>
</dbReference>
<evidence type="ECO:0000256" key="1">
    <source>
        <dbReference type="SAM" id="MobiDB-lite"/>
    </source>
</evidence>
<evidence type="ECO:0000313" key="3">
    <source>
        <dbReference type="EMBL" id="PVD21767.1"/>
    </source>
</evidence>
<reference evidence="3 4" key="1">
    <citation type="submission" date="2018-04" db="EMBL/GenBank/DDBJ databases">
        <title>The genome of golden apple snail Pomacea canaliculata provides insight into stress tolerance and invasive adaptation.</title>
        <authorList>
            <person name="Liu C."/>
            <person name="Liu B."/>
            <person name="Ren Y."/>
            <person name="Zhang Y."/>
            <person name="Wang H."/>
            <person name="Li S."/>
            <person name="Jiang F."/>
            <person name="Yin L."/>
            <person name="Zhang G."/>
            <person name="Qian W."/>
            <person name="Fan W."/>
        </authorList>
    </citation>
    <scope>NUCLEOTIDE SEQUENCE [LARGE SCALE GENOMIC DNA]</scope>
    <source>
        <strain evidence="3">SZHN2017</strain>
        <tissue evidence="3">Muscle</tissue>
    </source>
</reference>
<feature type="chain" id="PRO_5015649053" description="Ig-like domain-containing protein" evidence="2">
    <location>
        <begin position="39"/>
        <end position="1252"/>
    </location>
</feature>
<feature type="compositionally biased region" description="Basic and acidic residues" evidence="1">
    <location>
        <begin position="444"/>
        <end position="455"/>
    </location>
</feature>
<dbReference type="AlphaFoldDB" id="A0A2T7NKR5"/>
<name>A0A2T7NKR5_POMCA</name>
<keyword evidence="4" id="KW-1185">Reference proteome</keyword>
<accession>A0A2T7NKR5</accession>
<keyword evidence="2" id="KW-0732">Signal</keyword>
<protein>
    <recommendedName>
        <fullName evidence="5">Ig-like domain-containing protein</fullName>
    </recommendedName>
</protein>
<dbReference type="OrthoDB" id="6143625at2759"/>